<dbReference type="InterPro" id="IPR023057">
    <property type="entry name" value="GlnE"/>
</dbReference>
<dbReference type="CDD" id="cd05401">
    <property type="entry name" value="NT_GlnE_GlnD_like"/>
    <property type="match status" value="2"/>
</dbReference>
<gene>
    <name evidence="9" type="ORF">IV417_06940</name>
</gene>
<dbReference type="InterPro" id="IPR043519">
    <property type="entry name" value="NT_sf"/>
</dbReference>
<evidence type="ECO:0000256" key="2">
    <source>
        <dbReference type="ARBA" id="ARBA00022695"/>
    </source>
</evidence>
<dbReference type="Gene3D" id="3.30.460.10">
    <property type="entry name" value="Beta Polymerase, domain 2"/>
    <property type="match status" value="2"/>
</dbReference>
<dbReference type="InterPro" id="IPR005190">
    <property type="entry name" value="GlnE_rpt_dom"/>
</dbReference>
<keyword evidence="6" id="KW-0511">Multifunctional enzyme</keyword>
<dbReference type="GO" id="GO:0008882">
    <property type="term" value="F:[glutamate-ammonia-ligase] adenylyltransferase activity"/>
    <property type="evidence" value="ECO:0007669"/>
    <property type="project" value="InterPro"/>
</dbReference>
<keyword evidence="3" id="KW-0547">Nucleotide-binding</keyword>
<keyword evidence="4" id="KW-0067">ATP-binding</keyword>
<evidence type="ECO:0000313" key="9">
    <source>
        <dbReference type="EMBL" id="MBT0957115.1"/>
    </source>
</evidence>
<evidence type="ECO:0000313" key="10">
    <source>
        <dbReference type="Proteomes" id="UP001315686"/>
    </source>
</evidence>
<dbReference type="GO" id="GO:0005829">
    <property type="term" value="C:cytosol"/>
    <property type="evidence" value="ECO:0007669"/>
    <property type="project" value="TreeGrafter"/>
</dbReference>
<dbReference type="RefSeq" id="WP_327793291.1">
    <property type="nucleotide sequence ID" value="NZ_JADQAZ010000001.1"/>
</dbReference>
<dbReference type="PANTHER" id="PTHR30621">
    <property type="entry name" value="GLUTAMINE SYNTHETASE ADENYLYLTRANSFERASE"/>
    <property type="match status" value="1"/>
</dbReference>
<dbReference type="GO" id="GO:0047388">
    <property type="term" value="F:[glutamine synthetase]-adenylyl-L-tyrosine phosphorylase activity"/>
    <property type="evidence" value="ECO:0007669"/>
    <property type="project" value="UniProtKB-EC"/>
</dbReference>
<dbReference type="Gene3D" id="1.20.120.330">
    <property type="entry name" value="Nucleotidyltransferases domain 2"/>
    <property type="match status" value="2"/>
</dbReference>
<protein>
    <submittedName>
        <fullName evidence="9">Bifunctional [glutamine synthetase] adenylyltransferase/[glutamine synthetase]-adenylyl-L-tyrosine phosphorylase</fullName>
        <ecNumber evidence="9">2.7.7.89</ecNumber>
    </submittedName>
</protein>
<dbReference type="SUPFAM" id="SSF81301">
    <property type="entry name" value="Nucleotidyltransferase"/>
    <property type="match status" value="2"/>
</dbReference>
<evidence type="ECO:0000259" key="8">
    <source>
        <dbReference type="Pfam" id="PF08335"/>
    </source>
</evidence>
<evidence type="ECO:0000256" key="1">
    <source>
        <dbReference type="ARBA" id="ARBA00022679"/>
    </source>
</evidence>
<feature type="domain" description="Glutamate-ammonia ligase adenylyltransferase repeated" evidence="7">
    <location>
        <begin position="525"/>
        <end position="764"/>
    </location>
</feature>
<feature type="domain" description="PII-uridylyltransferase/Glutamine-synthetase adenylyltransferase" evidence="8">
    <location>
        <begin position="299"/>
        <end position="433"/>
    </location>
</feature>
<dbReference type="Proteomes" id="UP001315686">
    <property type="component" value="Unassembled WGS sequence"/>
</dbReference>
<evidence type="ECO:0000256" key="4">
    <source>
        <dbReference type="ARBA" id="ARBA00022840"/>
    </source>
</evidence>
<sequence>MTLASKLTRRPIPFEPEAAGAVKDRFASLPGDLQELVISTAAGSPYLRGLMLNEADWLEGAFEAPEAAVEAEISGLSAVPLAQLGSAQRRAKRRVALMAALADLGGAWPLMQVTGALSDLADAAVDTALRALVAAEVKRGKLPEHAGPTAGIVVLAMGKMGAGELNYSSDIDLISLFDESQYDADEFGEVRAACVRVTRRMAALIGEKTGEGYVFRTDLRLRPDPSVTPVCVAMEAAERYYESIGRTWERAAHIKARPCGGDLEAGAAYLDRLRPFVWRRHLDFAAIEDAHAMRQAIRDHKGLYGATLEGFDMKLGRGGIREIEFFTQTRQIIAGGRDESLRVRPTMLGLDRLAAKNWVTQETADLLKDHYIAHRTVEHRLQMVNDAQTHALPKTPEGFDRIARLSGQGDTEAFRREISERLEAVAGLAEGFFAPRPAGEQAQPAPEHDLDEHPIVERWTTYPALRSDRAVAIFERLKPDLLSRLAAAPRPEEALGAFDGFLRGLPAGVQLFSLFQANPELLGLIVDIAATAPTLAKYLSRNASVLDGVIAGDFFADWPGPEALQEALNKQVATAPDYEAKLDAARRWTKEWHFRVGVHLLRGIVGGVEAGRQYADLADVVLGALLPVATQEVSRRHGPPPGKGAAILGMGALGAGRMSATSDLDLIVIYDACGETESAGARPLATRAYYARLTQTLITALSAPMSQGRLYEVDMRLRPSGRQGPVAVSLESFETYQRGDAWLWEHRALTRARCVTGPAELTQAIGAVRESVLSRPRKPAELAQDAADMRARLGAAGTAGKGVLQAKLGPGMLQDIELFAQSCALAAGRPISVTAQQLAAGAQSGWITAQEAEDLTETHGLLARLQACTRLLGGESEAETGPGRALILRETGAADMSALLAQMSQLAAQADRIISHALTQQGAKAP</sequence>
<name>A0AAP2G3E4_9RHOB</name>
<dbReference type="InterPro" id="IPR013546">
    <property type="entry name" value="PII_UdlTrfase/GS_AdlTrfase"/>
</dbReference>
<dbReference type="EMBL" id="JADQAZ010000001">
    <property type="protein sequence ID" value="MBT0957115.1"/>
    <property type="molecule type" value="Genomic_DNA"/>
</dbReference>
<feature type="domain" description="Glutamate-ammonia ligase adenylyltransferase repeated" evidence="7">
    <location>
        <begin position="79"/>
        <end position="269"/>
    </location>
</feature>
<evidence type="ECO:0000256" key="3">
    <source>
        <dbReference type="ARBA" id="ARBA00022741"/>
    </source>
</evidence>
<dbReference type="SUPFAM" id="SSF81593">
    <property type="entry name" value="Nucleotidyltransferase substrate binding subunit/domain"/>
    <property type="match status" value="2"/>
</dbReference>
<keyword evidence="5" id="KW-0460">Magnesium</keyword>
<dbReference type="NCBIfam" id="NF010706">
    <property type="entry name" value="PRK14108.1"/>
    <property type="match status" value="1"/>
</dbReference>
<keyword evidence="1 9" id="KW-0808">Transferase</keyword>
<dbReference type="EC" id="2.7.7.89" evidence="9"/>
<dbReference type="Pfam" id="PF08335">
    <property type="entry name" value="GlnD_UR_UTase"/>
    <property type="match status" value="2"/>
</dbReference>
<accession>A0AAP2G3E4</accession>
<keyword evidence="2 9" id="KW-0548">Nucleotidyltransferase</keyword>
<evidence type="ECO:0000256" key="6">
    <source>
        <dbReference type="ARBA" id="ARBA00023268"/>
    </source>
</evidence>
<reference evidence="9 10" key="1">
    <citation type="journal article" date="2021" name="Arch. Microbiol.">
        <title>Harenicola maris gen. nov., sp. nov. isolated from the Sea of Japan shallow sediments.</title>
        <authorList>
            <person name="Romanenko L.A."/>
            <person name="Kurilenko V.V."/>
            <person name="Chernysheva N.Y."/>
            <person name="Tekutyeva L.A."/>
            <person name="Velansky P.V."/>
            <person name="Svetashev V.I."/>
            <person name="Isaeva M.P."/>
        </authorList>
    </citation>
    <scope>NUCLEOTIDE SEQUENCE [LARGE SCALE GENOMIC DNA]</scope>
    <source>
        <strain evidence="9 10">KMM 3653</strain>
    </source>
</reference>
<dbReference type="Pfam" id="PF03710">
    <property type="entry name" value="GlnE"/>
    <property type="match status" value="2"/>
</dbReference>
<dbReference type="PANTHER" id="PTHR30621:SF0">
    <property type="entry name" value="BIFUNCTIONAL GLUTAMINE SYNTHETASE ADENYLYLTRANSFERASE_ADENYLYL-REMOVING ENZYME"/>
    <property type="match status" value="1"/>
</dbReference>
<evidence type="ECO:0000259" key="7">
    <source>
        <dbReference type="Pfam" id="PF03710"/>
    </source>
</evidence>
<dbReference type="GO" id="GO:0005524">
    <property type="term" value="F:ATP binding"/>
    <property type="evidence" value="ECO:0007669"/>
    <property type="project" value="UniProtKB-KW"/>
</dbReference>
<dbReference type="GO" id="GO:0000820">
    <property type="term" value="P:regulation of glutamine family amino acid metabolic process"/>
    <property type="evidence" value="ECO:0007669"/>
    <property type="project" value="TreeGrafter"/>
</dbReference>
<evidence type="ECO:0000256" key="5">
    <source>
        <dbReference type="ARBA" id="ARBA00022842"/>
    </source>
</evidence>
<proteinExistence type="predicted"/>
<organism evidence="9 10">
    <name type="scientific">Harenicola maris</name>
    <dbReference type="NCBI Taxonomy" id="2841044"/>
    <lineage>
        <taxon>Bacteria</taxon>
        <taxon>Pseudomonadati</taxon>
        <taxon>Pseudomonadota</taxon>
        <taxon>Alphaproteobacteria</taxon>
        <taxon>Rhodobacterales</taxon>
        <taxon>Paracoccaceae</taxon>
        <taxon>Harenicola</taxon>
    </lineage>
</organism>
<feature type="domain" description="PII-uridylyltransferase/Glutamine-synthetase adenylyltransferase" evidence="8">
    <location>
        <begin position="805"/>
        <end position="878"/>
    </location>
</feature>
<comment type="caution">
    <text evidence="9">The sequence shown here is derived from an EMBL/GenBank/DDBJ whole genome shotgun (WGS) entry which is preliminary data.</text>
</comment>
<keyword evidence="10" id="KW-1185">Reference proteome</keyword>
<dbReference type="AlphaFoldDB" id="A0AAP2G3E4"/>